<dbReference type="NCBIfam" id="TIGR03853">
    <property type="entry name" value="matur_matur"/>
    <property type="match status" value="1"/>
</dbReference>
<gene>
    <name evidence="1" type="ORF">JCM19231_402</name>
</gene>
<dbReference type="AlphaFoldDB" id="A0A0B8NQT7"/>
<dbReference type="Pfam" id="PF10678">
    <property type="entry name" value="DUF2492"/>
    <property type="match status" value="1"/>
</dbReference>
<organism evidence="1 2">
    <name type="scientific">Vibrio ishigakensis</name>
    <dbReference type="NCBI Taxonomy" id="1481914"/>
    <lineage>
        <taxon>Bacteria</taxon>
        <taxon>Pseudomonadati</taxon>
        <taxon>Pseudomonadota</taxon>
        <taxon>Gammaproteobacteria</taxon>
        <taxon>Vibrionales</taxon>
        <taxon>Vibrionaceae</taxon>
        <taxon>Vibrio</taxon>
    </lineage>
</organism>
<dbReference type="RefSeq" id="WP_261834421.1">
    <property type="nucleotide sequence ID" value="NZ_AP024881.1"/>
</dbReference>
<reference evidence="1 2" key="1">
    <citation type="submission" date="2015-01" db="EMBL/GenBank/DDBJ databases">
        <title>Vibrio sp. C1 JCM 19231 whole genome shotgun sequence.</title>
        <authorList>
            <person name="Sawabe T."/>
            <person name="Meirelles P."/>
            <person name="Feng G."/>
            <person name="Sayaka M."/>
            <person name="Hattori M."/>
            <person name="Ohkuma M."/>
        </authorList>
    </citation>
    <scope>NUCLEOTIDE SEQUENCE [LARGE SCALE GENOMIC DNA]</scope>
    <source>
        <strain evidence="2">JCM 19231</strain>
    </source>
</reference>
<dbReference type="Proteomes" id="UP000031671">
    <property type="component" value="Unassembled WGS sequence"/>
</dbReference>
<accession>A0A0B8NQT7</accession>
<keyword evidence="2" id="KW-1185">Reference proteome</keyword>
<name>A0A0B8NQT7_9VIBR</name>
<evidence type="ECO:0008006" key="3">
    <source>
        <dbReference type="Google" id="ProtNLM"/>
    </source>
</evidence>
<sequence length="76" mass="8821">MTVHAHKLLNQLRVQPMTKSELHQWAIAEFGEGVEFRTCSREGFDFDAMIQFFLERQKVVVAGEVMRINEVNVCSH</sequence>
<protein>
    <recommendedName>
        <fullName evidence="3">DUF2492 family protein</fullName>
    </recommendedName>
</protein>
<evidence type="ECO:0000313" key="2">
    <source>
        <dbReference type="Proteomes" id="UP000031671"/>
    </source>
</evidence>
<evidence type="ECO:0000313" key="1">
    <source>
        <dbReference type="EMBL" id="GAM56321.1"/>
    </source>
</evidence>
<dbReference type="EMBL" id="BBRZ01000027">
    <property type="protein sequence ID" value="GAM56321.1"/>
    <property type="molecule type" value="Genomic_DNA"/>
</dbReference>
<reference evidence="1 2" key="2">
    <citation type="submission" date="2015-01" db="EMBL/GenBank/DDBJ databases">
        <authorList>
            <consortium name="NBRP consortium"/>
            <person name="Sawabe T."/>
            <person name="Meirelles P."/>
            <person name="Feng G."/>
            <person name="Sayaka M."/>
            <person name="Hattori M."/>
            <person name="Ohkuma M."/>
        </authorList>
    </citation>
    <scope>NUCLEOTIDE SEQUENCE [LARGE SCALE GENOMIC DNA]</scope>
    <source>
        <strain evidence="2">JCM 19231</strain>
    </source>
</reference>
<comment type="caution">
    <text evidence="1">The sequence shown here is derived from an EMBL/GenBank/DDBJ whole genome shotgun (WGS) entry which is preliminary data.</text>
</comment>
<proteinExistence type="predicted"/>
<dbReference type="InterPro" id="IPR019620">
    <property type="entry name" value="Metal-bd_prot_put"/>
</dbReference>